<keyword evidence="1" id="KW-0812">Transmembrane</keyword>
<dbReference type="EMBL" id="CAADHB010000001">
    <property type="protein sequence ID" value="VFK77761.1"/>
    <property type="molecule type" value="Genomic_DNA"/>
</dbReference>
<evidence type="ECO:0000313" key="2">
    <source>
        <dbReference type="EMBL" id="VFK77761.1"/>
    </source>
</evidence>
<name>A0A451BHK1_9GAMM</name>
<sequence>MSKPDLAKEKIAYLKLWLTIVAAVGATLTGWLLSNFLSAHWHLVAAGILALLVIGFVGYAIHTRIEDKITRIEEL</sequence>
<reference evidence="2" key="1">
    <citation type="submission" date="2019-02" db="EMBL/GenBank/DDBJ databases">
        <authorList>
            <person name="Gruber-Vodicka R. H."/>
            <person name="Seah K. B. B."/>
        </authorList>
    </citation>
    <scope>NUCLEOTIDE SEQUENCE</scope>
    <source>
        <strain evidence="2">BECK_S127</strain>
    </source>
</reference>
<gene>
    <name evidence="2" type="ORF">BECKSD772D_GA0070982_100190</name>
</gene>
<dbReference type="AlphaFoldDB" id="A0A451BHK1"/>
<feature type="transmembrane region" description="Helical" evidence="1">
    <location>
        <begin position="12"/>
        <end position="33"/>
    </location>
</feature>
<feature type="transmembrane region" description="Helical" evidence="1">
    <location>
        <begin position="39"/>
        <end position="61"/>
    </location>
</feature>
<keyword evidence="1" id="KW-1133">Transmembrane helix</keyword>
<accession>A0A451BHK1</accession>
<organism evidence="2">
    <name type="scientific">Candidatus Kentrum sp. SD</name>
    <dbReference type="NCBI Taxonomy" id="2126332"/>
    <lineage>
        <taxon>Bacteria</taxon>
        <taxon>Pseudomonadati</taxon>
        <taxon>Pseudomonadota</taxon>
        <taxon>Gammaproteobacteria</taxon>
        <taxon>Candidatus Kentrum</taxon>
    </lineage>
</organism>
<protein>
    <submittedName>
        <fullName evidence="2">Uncharacterized protein</fullName>
    </submittedName>
</protein>
<keyword evidence="1" id="KW-0472">Membrane</keyword>
<evidence type="ECO:0000256" key="1">
    <source>
        <dbReference type="SAM" id="Phobius"/>
    </source>
</evidence>
<proteinExistence type="predicted"/>